<gene>
    <name evidence="3" type="ORF">GCM10023313_38970</name>
</gene>
<dbReference type="Gene3D" id="2.180.10.10">
    <property type="entry name" value="RHS repeat-associated core"/>
    <property type="match status" value="2"/>
</dbReference>
<sequence length="1524" mass="167712">MRNYLLTALTILGAVSAKSQIKPNNAATAPSPTVTVAPTPGAYMTGMPVNYTRSWEPAIPLQNEADVISTSRTVREVKQATGYFDGLGRPVQTVVKGMAPGGYDMVTMSLYDEFGREGYKYLPYVATAGTGTFKPDPFADQQAFYSNTNTNNPLYGQGEQVFYGQTVFEPSPMNRPTKTLAPGNSWAGSNKGTSLNYELNTYPEVIIWTIGMGAGTQPVSLDYYGAGQLDRLITVDENGKRVVEYKDKSGLVVLKKIEVSQNSAAVLTSHTGWLCTYYLYDALNRLRFVFPPKATEWLVTNNWPVLSTTAALTMMSELCFRYDYDYRSRMSVKKVPGAGEVYMVYDQRDRLVMMQDANLRLQSKWMVTLYDVLNRPLATGLVNNSTVNSYSFAQHATAANTSSAYPFTVSTQPGSGWELLTQTYYDDYSWVPSGISGISATLNTAYTGSADYISSFNTAPDYAQAVVQSSAVKGMVTGSKVKVLETSIWLYTVTFYDDKGRPIQKKATNIDGGYDYMTTQYDFSGKVLRTHQYQWHPAAGIKQLLTKHSYDDAGRLTGIKKKINGGTEKTISQLSYDALGQLKQKQLGTKPNTTSTPLATADYNYNIRGWLTGINKDYAGATGSQGDRYFGMELSYDRGFTQSQLNGNIAGIKWRSEGDKEQRAYGFAYDAANRLMKGDFIQYNGTNWATSTKVNFSMQMGDGIDPTTAYDGNGNIKRMQQYGMKGGVSNVIDDLYYTYQSNSNKLQNVIDKQNDPNTTLGDFRTASSHPQLTAKNSYVPGTTIPTNPAGITDYTYDGNGNMVTDENKGITGITYNHLNLPSFITTLKGNIAYVYDATGNKLKKVVVEVLNQGSDMKLTHTYYMAGMVYEIIEFHDGITSTVTYSPIKLLHISHEEGRIREMLDENGLVMNYAFDYMLKDHLGNIRSLITEEQRQDIYPAATLEGDINTNTDAAYVEKGYYTIDPDNILDQSDATGIPIYDNNNGISNPNPNSATTSQSDKLYRLKGDNPTTATGLGITLKVMAGDKIDIHGKSYYFDAHDPNNNTPIPASDIIYGLFGTAVVGSGYSNPHGAADDLMSGNGSPVSLLGSGLLTGQDNDYTGDDSKPKAYINWILFNDQLQYVDGGFSRVGDQNDIKDHYSDLQNIAMAKNGYLYIYCSNESNEEVFFDNLQVVHTRGSLLEENHYYPFGLTMAGISSRGAGSQNKIKLFSKEIQSNEFTDGSGLEWYDYGMREYDQQVGRFFRIDPIAEKFLELTPYQYCSNDPIKNVDLDGAEGIDFRLLGKLAGKTAAHIIKNPNGATAKVMGAATGITGAVVNVVEGGVNLARDPSQVIQGIKHIMSQSPIEFSVNYAMSLYSKYGNSGSASFTEYAMAFHVFTDIAMALSPMKNAVAGKTASVWELAPSKRGFAIEEMLGGNLPKSFPIIDKLVNGVATSIKSIDLTASSYLQGKNLFNTLKGYINKLDNFEGASWGNKTITEGVDFTSKALQVAIQPGKATLQQWEQIGEAMKYANDHNIQLNLQFVK</sequence>
<proteinExistence type="predicted"/>
<dbReference type="EMBL" id="BAABJI010000004">
    <property type="protein sequence ID" value="GAA4930331.1"/>
    <property type="molecule type" value="Genomic_DNA"/>
</dbReference>
<keyword evidence="4" id="KW-1185">Reference proteome</keyword>
<comment type="caution">
    <text evidence="3">The sequence shown here is derived from an EMBL/GenBank/DDBJ whole genome shotgun (WGS) entry which is preliminary data.</text>
</comment>
<dbReference type="InterPro" id="IPR045619">
    <property type="entry name" value="DUF6443"/>
</dbReference>
<protein>
    <recommendedName>
        <fullName evidence="5">RHS repeat-associated protein</fullName>
    </recommendedName>
</protein>
<dbReference type="Proteomes" id="UP001501436">
    <property type="component" value="Unassembled WGS sequence"/>
</dbReference>
<name>A0ABP9G833_9SPHI</name>
<accession>A0ABP9G833</accession>
<dbReference type="Gene3D" id="3.40.1350.110">
    <property type="match status" value="1"/>
</dbReference>
<dbReference type="Pfam" id="PF21111">
    <property type="entry name" value="CDI_toxin_EC869_like"/>
    <property type="match status" value="1"/>
</dbReference>
<dbReference type="RefSeq" id="WP_345334106.1">
    <property type="nucleotide sequence ID" value="NZ_BAABJI010000004.1"/>
</dbReference>
<evidence type="ECO:0000313" key="3">
    <source>
        <dbReference type="EMBL" id="GAA4930331.1"/>
    </source>
</evidence>
<feature type="domain" description="CdiA toxin EC869-like" evidence="2">
    <location>
        <begin position="1415"/>
        <end position="1519"/>
    </location>
</feature>
<evidence type="ECO:0008006" key="5">
    <source>
        <dbReference type="Google" id="ProtNLM"/>
    </source>
</evidence>
<reference evidence="4" key="1">
    <citation type="journal article" date="2019" name="Int. J. Syst. Evol. Microbiol.">
        <title>The Global Catalogue of Microorganisms (GCM) 10K type strain sequencing project: providing services to taxonomists for standard genome sequencing and annotation.</title>
        <authorList>
            <consortium name="The Broad Institute Genomics Platform"/>
            <consortium name="The Broad Institute Genome Sequencing Center for Infectious Disease"/>
            <person name="Wu L."/>
            <person name="Ma J."/>
        </authorList>
    </citation>
    <scope>NUCLEOTIDE SEQUENCE [LARGE SCALE GENOMIC DNA]</scope>
    <source>
        <strain evidence="4">JCM 18283</strain>
    </source>
</reference>
<evidence type="ECO:0000313" key="4">
    <source>
        <dbReference type="Proteomes" id="UP001501436"/>
    </source>
</evidence>
<feature type="domain" description="DUF6443" evidence="1">
    <location>
        <begin position="68"/>
        <end position="198"/>
    </location>
</feature>
<dbReference type="NCBIfam" id="TIGR03696">
    <property type="entry name" value="Rhs_assc_core"/>
    <property type="match status" value="1"/>
</dbReference>
<dbReference type="CDD" id="cd13444">
    <property type="entry name" value="CDI_toxin_EC869_like"/>
    <property type="match status" value="1"/>
</dbReference>
<dbReference type="InterPro" id="IPR033799">
    <property type="entry name" value="CdiA_EC869-like"/>
</dbReference>
<evidence type="ECO:0000259" key="2">
    <source>
        <dbReference type="Pfam" id="PF21111"/>
    </source>
</evidence>
<organism evidence="3 4">
    <name type="scientific">Mucilaginibacter defluvii</name>
    <dbReference type="NCBI Taxonomy" id="1196019"/>
    <lineage>
        <taxon>Bacteria</taxon>
        <taxon>Pseudomonadati</taxon>
        <taxon>Bacteroidota</taxon>
        <taxon>Sphingobacteriia</taxon>
        <taxon>Sphingobacteriales</taxon>
        <taxon>Sphingobacteriaceae</taxon>
        <taxon>Mucilaginibacter</taxon>
    </lineage>
</organism>
<evidence type="ECO:0000259" key="1">
    <source>
        <dbReference type="Pfam" id="PF20041"/>
    </source>
</evidence>
<dbReference type="InterPro" id="IPR022385">
    <property type="entry name" value="Rhs_assc_core"/>
</dbReference>
<dbReference type="Pfam" id="PF20041">
    <property type="entry name" value="DUF6443"/>
    <property type="match status" value="1"/>
</dbReference>